<dbReference type="Proteomes" id="UP000315947">
    <property type="component" value="Chromosome"/>
</dbReference>
<dbReference type="RefSeq" id="WP_144045678.1">
    <property type="nucleotide sequence ID" value="NZ_CP041614.1"/>
</dbReference>
<sequence>MPQTSYELDAESIESLQSLIGQEINLLTKSVDINFSQGNATCLSPLYFRVEAGFVEMTNEWNTSPQGHDFHLPIFRKVLQPTEIEYSVIDHSIGPCSEIKLTEKVGVIIDSIAILRLSCQCAIVDKTKAGGWVPSDEIITYDWGINIKLSDGTSVSMTTEDDSILGELIISPLAIEPYYKEDVWVEKLDIRLGLT</sequence>
<evidence type="ECO:0000313" key="1">
    <source>
        <dbReference type="EMBL" id="QDO83299.1"/>
    </source>
</evidence>
<proteinExistence type="predicted"/>
<organism evidence="1 2">
    <name type="scientific">Shewanella psychropiezotolerans</name>
    <dbReference type="NCBI Taxonomy" id="2593655"/>
    <lineage>
        <taxon>Bacteria</taxon>
        <taxon>Pseudomonadati</taxon>
        <taxon>Pseudomonadota</taxon>
        <taxon>Gammaproteobacteria</taxon>
        <taxon>Alteromonadales</taxon>
        <taxon>Shewanellaceae</taxon>
        <taxon>Shewanella</taxon>
    </lineage>
</organism>
<name>A0ABX5WW84_9GAMM</name>
<accession>A0ABX5WW84</accession>
<dbReference type="EMBL" id="CP041614">
    <property type="protein sequence ID" value="QDO83299.1"/>
    <property type="molecule type" value="Genomic_DNA"/>
</dbReference>
<evidence type="ECO:0000313" key="2">
    <source>
        <dbReference type="Proteomes" id="UP000315947"/>
    </source>
</evidence>
<gene>
    <name evidence="1" type="ORF">FM037_08735</name>
</gene>
<protein>
    <submittedName>
        <fullName evidence="1">Uncharacterized protein</fullName>
    </submittedName>
</protein>
<reference evidence="1 2" key="1">
    <citation type="submission" date="2019-07" db="EMBL/GenBank/DDBJ databases">
        <title>Shewanella sp. YLB-06 whole genomic sequence.</title>
        <authorList>
            <person name="Yu L."/>
        </authorList>
    </citation>
    <scope>NUCLEOTIDE SEQUENCE [LARGE SCALE GENOMIC DNA]</scope>
    <source>
        <strain evidence="1 2">YLB-06</strain>
    </source>
</reference>
<keyword evidence="2" id="KW-1185">Reference proteome</keyword>